<evidence type="ECO:0008006" key="3">
    <source>
        <dbReference type="Google" id="ProtNLM"/>
    </source>
</evidence>
<proteinExistence type="predicted"/>
<sequence length="211" mass="24442">MKIISHRGYWNNSDEKNSLIAFERSFDLGFGIETDIRDLNKKLVISHDMPCGGELTLKELFKLLKGRNLPLALNIKSDGLVDQLSQLLEEEKISDSFVFDMSIPDQLTYIKNGNISVFSRMSEYEQDATFYEECEGIWLDAFHSTWYDMNLISSLLNDNKQVCIVSPELHKRDDYKMLWSLMRDSGISKDDRIILCTDFPIDAAEMFKEDI</sequence>
<dbReference type="EMBL" id="CP032487">
    <property type="protein sequence ID" value="QAX79178.1"/>
    <property type="molecule type" value="Genomic_DNA"/>
</dbReference>
<protein>
    <recommendedName>
        <fullName evidence="3">Phosphodiesterase</fullName>
    </recommendedName>
</protein>
<dbReference type="Gene3D" id="3.20.20.190">
    <property type="entry name" value="Phosphatidylinositol (PI) phosphodiesterase"/>
    <property type="match status" value="1"/>
</dbReference>
<reference evidence="2" key="1">
    <citation type="submission" date="2018-09" db="EMBL/GenBank/DDBJ databases">
        <title>Yersinia hibernicus sp. nov.</title>
        <authorList>
            <person name="Nguyen S.V."/>
            <person name="Mundanda D.M."/>
            <person name="Anes J."/>
            <person name="Fanning S."/>
        </authorList>
    </citation>
    <scope>NUCLEOTIDE SEQUENCE [LARGE SCALE GENOMIC DNA]</scope>
    <source>
        <strain evidence="2">CFS1934</strain>
    </source>
</reference>
<evidence type="ECO:0000313" key="2">
    <source>
        <dbReference type="Proteomes" id="UP000288804"/>
    </source>
</evidence>
<accession>A0ABX5R119</accession>
<keyword evidence="2" id="KW-1185">Reference proteome</keyword>
<dbReference type="InterPro" id="IPR017946">
    <property type="entry name" value="PLC-like_Pdiesterase_TIM-brl"/>
</dbReference>
<dbReference type="RefSeq" id="WP_129196894.1">
    <property type="nucleotide sequence ID" value="NZ_CABHXI010000009.1"/>
</dbReference>
<dbReference type="Proteomes" id="UP000288804">
    <property type="component" value="Chromosome"/>
</dbReference>
<evidence type="ECO:0000313" key="1">
    <source>
        <dbReference type="EMBL" id="QAX79178.1"/>
    </source>
</evidence>
<name>A0ABX5R119_9GAMM</name>
<organism evidence="1 2">
    <name type="scientific">Yersinia hibernica</name>
    <dbReference type="NCBI Taxonomy" id="2339259"/>
    <lineage>
        <taxon>Bacteria</taxon>
        <taxon>Pseudomonadati</taxon>
        <taxon>Pseudomonadota</taxon>
        <taxon>Gammaproteobacteria</taxon>
        <taxon>Enterobacterales</taxon>
        <taxon>Yersiniaceae</taxon>
        <taxon>Yersinia</taxon>
    </lineage>
</organism>
<dbReference type="SUPFAM" id="SSF51695">
    <property type="entry name" value="PLC-like phosphodiesterases"/>
    <property type="match status" value="1"/>
</dbReference>
<gene>
    <name evidence="1" type="ORF">D5F51_11780</name>
</gene>